<dbReference type="NCBIfam" id="TIGR02727">
    <property type="entry name" value="MTHFS_bact"/>
    <property type="match status" value="1"/>
</dbReference>
<dbReference type="Pfam" id="PF01812">
    <property type="entry name" value="5-FTHF_cyc-lig"/>
    <property type="match status" value="1"/>
</dbReference>
<evidence type="ECO:0000256" key="3">
    <source>
        <dbReference type="ARBA" id="ARBA00022840"/>
    </source>
</evidence>
<keyword evidence="2 4" id="KW-0547">Nucleotide-binding</keyword>
<gene>
    <name evidence="6" type="ORF">TSACC_21817</name>
</gene>
<dbReference type="EC" id="6.3.3.2" evidence="5"/>
<evidence type="ECO:0000256" key="1">
    <source>
        <dbReference type="ARBA" id="ARBA00010638"/>
    </source>
</evidence>
<comment type="catalytic activity">
    <reaction evidence="5">
        <text>(6S)-5-formyl-5,6,7,8-tetrahydrofolate + ATP = (6R)-5,10-methenyltetrahydrofolate + ADP + phosphate</text>
        <dbReference type="Rhea" id="RHEA:10488"/>
        <dbReference type="ChEBI" id="CHEBI:30616"/>
        <dbReference type="ChEBI" id="CHEBI:43474"/>
        <dbReference type="ChEBI" id="CHEBI:57455"/>
        <dbReference type="ChEBI" id="CHEBI:57457"/>
        <dbReference type="ChEBI" id="CHEBI:456216"/>
        <dbReference type="EC" id="6.3.3.2"/>
    </reaction>
</comment>
<keyword evidence="7" id="KW-1185">Reference proteome</keyword>
<dbReference type="InterPro" id="IPR024185">
    <property type="entry name" value="FTHF_cligase-like_sf"/>
</dbReference>
<dbReference type="InterPro" id="IPR002698">
    <property type="entry name" value="FTHF_cligase"/>
</dbReference>
<dbReference type="STRING" id="690879.TSACC_21817"/>
<dbReference type="PANTHER" id="PTHR23407">
    <property type="entry name" value="ATPASE INHIBITOR/5-FORMYLTETRAHYDROFOLATE CYCLO-LIGASE"/>
    <property type="match status" value="1"/>
</dbReference>
<dbReference type="EMBL" id="BDCO01000002">
    <property type="protein sequence ID" value="GAT33401.1"/>
    <property type="molecule type" value="Genomic_DNA"/>
</dbReference>
<proteinExistence type="inferred from homology"/>
<protein>
    <recommendedName>
        <fullName evidence="5">5-formyltetrahydrofolate cyclo-ligase</fullName>
        <ecNumber evidence="5">6.3.3.2</ecNumber>
    </recommendedName>
</protein>
<dbReference type="GO" id="GO:0009396">
    <property type="term" value="P:folic acid-containing compound biosynthetic process"/>
    <property type="evidence" value="ECO:0007669"/>
    <property type="project" value="TreeGrafter"/>
</dbReference>
<evidence type="ECO:0000256" key="2">
    <source>
        <dbReference type="ARBA" id="ARBA00022741"/>
    </source>
</evidence>
<dbReference type="AlphaFoldDB" id="A0A146G7B4"/>
<comment type="caution">
    <text evidence="6">The sequence shown here is derived from an EMBL/GenBank/DDBJ whole genome shotgun (WGS) entry which is preliminary data.</text>
</comment>
<dbReference type="SUPFAM" id="SSF100950">
    <property type="entry name" value="NagB/RpiA/CoA transferase-like"/>
    <property type="match status" value="1"/>
</dbReference>
<dbReference type="FunCoup" id="A0A146G7B4">
    <property type="interactions" value="335"/>
</dbReference>
<name>A0A146G7B4_TERSA</name>
<keyword evidence="5" id="KW-0479">Metal-binding</keyword>
<dbReference type="GO" id="GO:0035999">
    <property type="term" value="P:tetrahydrofolate interconversion"/>
    <property type="evidence" value="ECO:0007669"/>
    <property type="project" value="TreeGrafter"/>
</dbReference>
<keyword evidence="3 4" id="KW-0067">ATP-binding</keyword>
<feature type="binding site" evidence="4">
    <location>
        <begin position="122"/>
        <end position="130"/>
    </location>
    <ligand>
        <name>ATP</name>
        <dbReference type="ChEBI" id="CHEBI:30616"/>
    </ligand>
</feature>
<dbReference type="GO" id="GO:0030272">
    <property type="term" value="F:5-formyltetrahydrofolate cyclo-ligase activity"/>
    <property type="evidence" value="ECO:0007669"/>
    <property type="project" value="UniProtKB-EC"/>
</dbReference>
<evidence type="ECO:0000256" key="5">
    <source>
        <dbReference type="RuleBase" id="RU361279"/>
    </source>
</evidence>
<dbReference type="RefSeq" id="WP_075079137.1">
    <property type="nucleotide sequence ID" value="NZ_BDCO01000002.1"/>
</dbReference>
<dbReference type="PIRSF" id="PIRSF006806">
    <property type="entry name" value="FTHF_cligase"/>
    <property type="match status" value="1"/>
</dbReference>
<feature type="binding site" evidence="4">
    <location>
        <begin position="6"/>
        <end position="10"/>
    </location>
    <ligand>
        <name>ATP</name>
        <dbReference type="ChEBI" id="CHEBI:30616"/>
    </ligand>
</feature>
<dbReference type="InterPro" id="IPR037171">
    <property type="entry name" value="NagB/RpiA_transferase-like"/>
</dbReference>
<comment type="similarity">
    <text evidence="1 5">Belongs to the 5-formyltetrahydrofolate cyclo-ligase family.</text>
</comment>
<sequence>MIPNEKQILRTAARRALAAFPGKKWASGEISRRLAESAIWKNSRVIYAYHPLPSEPDWQPAAVAGEHIIAFPRIEGNRMEFLIPSEFTLGGLGIQEPSEGEIAPPPDLILVPGMAFDQSGGRLGRGKGHYDRWLMGHPKVPRLGLCFECQIVDAIPLEDHDLKVDSVVTEQRGP</sequence>
<comment type="cofactor">
    <cofactor evidence="5">
        <name>Mg(2+)</name>
        <dbReference type="ChEBI" id="CHEBI:18420"/>
    </cofactor>
</comment>
<accession>A0A146G7B4</accession>
<dbReference type="OrthoDB" id="9801938at2"/>
<dbReference type="Proteomes" id="UP000076023">
    <property type="component" value="Unassembled WGS sequence"/>
</dbReference>
<reference evidence="7" key="1">
    <citation type="journal article" date="2017" name="Genome Announc.">
        <title>Draft Genome Sequence of Terrimicrobium sacchariphilum NM-5T, a Facultative Anaerobic Soil Bacterium of the Class Spartobacteria.</title>
        <authorList>
            <person name="Qiu Y.L."/>
            <person name="Tourlousse D.M."/>
            <person name="Matsuura N."/>
            <person name="Ohashi A."/>
            <person name="Sekiguchi Y."/>
        </authorList>
    </citation>
    <scope>NUCLEOTIDE SEQUENCE [LARGE SCALE GENOMIC DNA]</scope>
    <source>
        <strain evidence="7">NM-5</strain>
    </source>
</reference>
<evidence type="ECO:0000313" key="7">
    <source>
        <dbReference type="Proteomes" id="UP000076023"/>
    </source>
</evidence>
<organism evidence="6 7">
    <name type="scientific">Terrimicrobium sacchariphilum</name>
    <dbReference type="NCBI Taxonomy" id="690879"/>
    <lineage>
        <taxon>Bacteria</taxon>
        <taxon>Pseudomonadati</taxon>
        <taxon>Verrucomicrobiota</taxon>
        <taxon>Terrimicrobiia</taxon>
        <taxon>Terrimicrobiales</taxon>
        <taxon>Terrimicrobiaceae</taxon>
        <taxon>Terrimicrobium</taxon>
    </lineage>
</organism>
<dbReference type="GO" id="GO:0046872">
    <property type="term" value="F:metal ion binding"/>
    <property type="evidence" value="ECO:0007669"/>
    <property type="project" value="UniProtKB-KW"/>
</dbReference>
<keyword evidence="5" id="KW-0460">Magnesium</keyword>
<feature type="binding site" evidence="4">
    <location>
        <position position="55"/>
    </location>
    <ligand>
        <name>substrate</name>
    </ligand>
</feature>
<dbReference type="GO" id="GO:0005524">
    <property type="term" value="F:ATP binding"/>
    <property type="evidence" value="ECO:0007669"/>
    <property type="project" value="UniProtKB-KW"/>
</dbReference>
<dbReference type="InParanoid" id="A0A146G7B4"/>
<dbReference type="PANTHER" id="PTHR23407:SF1">
    <property type="entry name" value="5-FORMYLTETRAHYDROFOLATE CYCLO-LIGASE"/>
    <property type="match status" value="1"/>
</dbReference>
<evidence type="ECO:0000256" key="4">
    <source>
        <dbReference type="PIRSR" id="PIRSR006806-1"/>
    </source>
</evidence>
<evidence type="ECO:0000313" key="6">
    <source>
        <dbReference type="EMBL" id="GAT33401.1"/>
    </source>
</evidence>
<keyword evidence="6" id="KW-0436">Ligase</keyword>
<dbReference type="Gene3D" id="3.40.50.10420">
    <property type="entry name" value="NagB/RpiA/CoA transferase-like"/>
    <property type="match status" value="1"/>
</dbReference>